<reference evidence="1 2" key="1">
    <citation type="submission" date="2024-07" db="EMBL/GenBank/DDBJ databases">
        <authorList>
            <person name="Akdeniz Z."/>
        </authorList>
    </citation>
    <scope>NUCLEOTIDE SEQUENCE [LARGE SCALE GENOMIC DNA]</scope>
</reference>
<comment type="caution">
    <text evidence="1">The sequence shown here is derived from an EMBL/GenBank/DDBJ whole genome shotgun (WGS) entry which is preliminary data.</text>
</comment>
<name>A0ABP1HRL9_9EUKA</name>
<sequence length="231" mass="27377">MWYILQGKCLTSWIPAVKKWIQVWTHYWKAIELNVVSSIKVFHILTKMCRGVILLQLQVMLLSDGSVTCLRTQELTIEFMVVPHGINHNGPLYLQLIVLQIMHENSPYFTLRENTSDSTRLRCSEHSIARFAQHFERYSSVYQKVLQYSIGCFRFIRAKFKLSNLCFSVSFGFILATQKLKLNLARRRDTVVRDMEIPRRAQYFSAMIRRVSNLWLWRYLTTRKSQLSQIF</sequence>
<organism evidence="1 2">
    <name type="scientific">Hexamita inflata</name>
    <dbReference type="NCBI Taxonomy" id="28002"/>
    <lineage>
        <taxon>Eukaryota</taxon>
        <taxon>Metamonada</taxon>
        <taxon>Diplomonadida</taxon>
        <taxon>Hexamitidae</taxon>
        <taxon>Hexamitinae</taxon>
        <taxon>Hexamita</taxon>
    </lineage>
</organism>
<evidence type="ECO:0000313" key="2">
    <source>
        <dbReference type="Proteomes" id="UP001642409"/>
    </source>
</evidence>
<protein>
    <submittedName>
        <fullName evidence="1">Hypothetical_protein</fullName>
    </submittedName>
</protein>
<evidence type="ECO:0000313" key="1">
    <source>
        <dbReference type="EMBL" id="CAL5998025.1"/>
    </source>
</evidence>
<gene>
    <name evidence="1" type="ORF">HINF_LOCUS15535</name>
</gene>
<dbReference type="Proteomes" id="UP001642409">
    <property type="component" value="Unassembled WGS sequence"/>
</dbReference>
<proteinExistence type="predicted"/>
<keyword evidence="2" id="KW-1185">Reference proteome</keyword>
<dbReference type="EMBL" id="CAXDID020000037">
    <property type="protein sequence ID" value="CAL5998025.1"/>
    <property type="molecule type" value="Genomic_DNA"/>
</dbReference>
<accession>A0ABP1HRL9</accession>